<dbReference type="CDD" id="cd00303">
    <property type="entry name" value="retropepsin_like"/>
    <property type="match status" value="1"/>
</dbReference>
<proteinExistence type="predicted"/>
<evidence type="ECO:0000313" key="2">
    <source>
        <dbReference type="EMBL" id="CAK5270166.1"/>
    </source>
</evidence>
<gene>
    <name evidence="2" type="ORF">MYCIT1_LOCUS14338</name>
</gene>
<name>A0AAD2H7F6_9AGAR</name>
<dbReference type="Gene3D" id="2.40.70.10">
    <property type="entry name" value="Acid Proteases"/>
    <property type="match status" value="1"/>
</dbReference>
<feature type="compositionally biased region" description="Low complexity" evidence="1">
    <location>
        <begin position="1"/>
        <end position="10"/>
    </location>
</feature>
<accession>A0AAD2H7F6</accession>
<evidence type="ECO:0000256" key="1">
    <source>
        <dbReference type="SAM" id="MobiDB-lite"/>
    </source>
</evidence>
<dbReference type="Proteomes" id="UP001295794">
    <property type="component" value="Unassembled WGS sequence"/>
</dbReference>
<reference evidence="2" key="1">
    <citation type="submission" date="2023-11" db="EMBL/GenBank/DDBJ databases">
        <authorList>
            <person name="De Vega J J."/>
            <person name="De Vega J J."/>
        </authorList>
    </citation>
    <scope>NUCLEOTIDE SEQUENCE</scope>
</reference>
<organism evidence="2 3">
    <name type="scientific">Mycena citricolor</name>
    <dbReference type="NCBI Taxonomy" id="2018698"/>
    <lineage>
        <taxon>Eukaryota</taxon>
        <taxon>Fungi</taxon>
        <taxon>Dikarya</taxon>
        <taxon>Basidiomycota</taxon>
        <taxon>Agaricomycotina</taxon>
        <taxon>Agaricomycetes</taxon>
        <taxon>Agaricomycetidae</taxon>
        <taxon>Agaricales</taxon>
        <taxon>Marasmiineae</taxon>
        <taxon>Mycenaceae</taxon>
        <taxon>Mycena</taxon>
    </lineage>
</organism>
<protein>
    <submittedName>
        <fullName evidence="2">Uncharacterized protein</fullName>
    </submittedName>
</protein>
<evidence type="ECO:0000313" key="3">
    <source>
        <dbReference type="Proteomes" id="UP001295794"/>
    </source>
</evidence>
<dbReference type="EMBL" id="CAVNYO010000158">
    <property type="protein sequence ID" value="CAK5270166.1"/>
    <property type="molecule type" value="Genomic_DNA"/>
</dbReference>
<sequence>MACGEETTSTKTKKGSIAPEAQSLKREEAPKESAEIKVPEIKVPEAPKHTRVPDAIQRKLAAEKQKGPQPSRLAQELRNYQAERKRHLMDAYVQITGLDSGKTRGVKALLDSGCSTCCIDTDYARAEKLDIQELPQPIVARNADNTENISSRITHYVDLRLRIGPHVETRTFLLTCLGKAWIFISLDWLTEHNSEVDSQEL</sequence>
<feature type="region of interest" description="Disordered" evidence="1">
    <location>
        <begin position="1"/>
        <end position="54"/>
    </location>
</feature>
<feature type="compositionally biased region" description="Basic and acidic residues" evidence="1">
    <location>
        <begin position="23"/>
        <end position="54"/>
    </location>
</feature>
<keyword evidence="3" id="KW-1185">Reference proteome</keyword>
<comment type="caution">
    <text evidence="2">The sequence shown here is derived from an EMBL/GenBank/DDBJ whole genome shotgun (WGS) entry which is preliminary data.</text>
</comment>
<dbReference type="InterPro" id="IPR021109">
    <property type="entry name" value="Peptidase_aspartic_dom_sf"/>
</dbReference>
<dbReference type="AlphaFoldDB" id="A0AAD2H7F6"/>